<evidence type="ECO:0000313" key="2">
    <source>
        <dbReference type="Proteomes" id="UP000233440"/>
    </source>
</evidence>
<dbReference type="AlphaFoldDB" id="A0A2N3LMM2"/>
<name>A0A2N3LMM2_9BACI</name>
<sequence>MDIEQLKKQTKLLIELNQFALQAYEKARETNEAGDFFKDVKPFADRVKTICDEWLPKAQSWLEITRPKHLHPIQLKTLTENIQMVSVRAFYPETSLKKFKGHIQSVDYVLNRVLDEIEISERNGM</sequence>
<dbReference type="InterPro" id="IPR023351">
    <property type="entry name" value="YppE-like_sf"/>
</dbReference>
<accession>A0A2N3LMM2</accession>
<gene>
    <name evidence="1" type="ORF">CWO92_05730</name>
</gene>
<dbReference type="Proteomes" id="UP000233440">
    <property type="component" value="Unassembled WGS sequence"/>
</dbReference>
<dbReference type="InterPro" id="IPR014913">
    <property type="entry name" value="YppE-like"/>
</dbReference>
<keyword evidence="2" id="KW-1185">Reference proteome</keyword>
<proteinExistence type="predicted"/>
<comment type="caution">
    <text evidence="1">The sequence shown here is derived from an EMBL/GenBank/DDBJ whole genome shotgun (WGS) entry which is preliminary data.</text>
</comment>
<evidence type="ECO:0000313" key="1">
    <source>
        <dbReference type="EMBL" id="PKR85870.1"/>
    </source>
</evidence>
<reference evidence="1 2" key="1">
    <citation type="submission" date="2017-11" db="EMBL/GenBank/DDBJ databases">
        <title>Bacillus camelliae sp. nov., isolated from pu'er tea.</title>
        <authorList>
            <person name="Niu L."/>
        </authorList>
    </citation>
    <scope>NUCLEOTIDE SEQUENCE [LARGE SCALE GENOMIC DNA]</scope>
    <source>
        <strain evidence="1 2">7578-1</strain>
    </source>
</reference>
<dbReference type="SUPFAM" id="SSF140415">
    <property type="entry name" value="YppE-like"/>
    <property type="match status" value="1"/>
</dbReference>
<dbReference type="Gene3D" id="1.20.120.440">
    <property type="entry name" value="YppE-like"/>
    <property type="match status" value="1"/>
</dbReference>
<organism evidence="1 2">
    <name type="scientific">Heyndrickxia camelliae</name>
    <dbReference type="NCBI Taxonomy" id="1707093"/>
    <lineage>
        <taxon>Bacteria</taxon>
        <taxon>Bacillati</taxon>
        <taxon>Bacillota</taxon>
        <taxon>Bacilli</taxon>
        <taxon>Bacillales</taxon>
        <taxon>Bacillaceae</taxon>
        <taxon>Heyndrickxia</taxon>
    </lineage>
</organism>
<protein>
    <submittedName>
        <fullName evidence="1">DUF1798 domain-containing protein</fullName>
    </submittedName>
</protein>
<dbReference type="EMBL" id="PIQO01000003">
    <property type="protein sequence ID" value="PKR85870.1"/>
    <property type="molecule type" value="Genomic_DNA"/>
</dbReference>
<dbReference type="Pfam" id="PF08807">
    <property type="entry name" value="DUF1798"/>
    <property type="match status" value="1"/>
</dbReference>
<dbReference type="OrthoDB" id="2361079at2"/>
<dbReference type="RefSeq" id="WP_101353241.1">
    <property type="nucleotide sequence ID" value="NZ_PIQO01000003.1"/>
</dbReference>